<dbReference type="AlphaFoldDB" id="A0A8T0VXQ0"/>
<evidence type="ECO:0008006" key="3">
    <source>
        <dbReference type="Google" id="ProtNLM"/>
    </source>
</evidence>
<name>A0A8T0VXQ0_PANVG</name>
<proteinExistence type="predicted"/>
<organism evidence="1 2">
    <name type="scientific">Panicum virgatum</name>
    <name type="common">Blackwell switchgrass</name>
    <dbReference type="NCBI Taxonomy" id="38727"/>
    <lineage>
        <taxon>Eukaryota</taxon>
        <taxon>Viridiplantae</taxon>
        <taxon>Streptophyta</taxon>
        <taxon>Embryophyta</taxon>
        <taxon>Tracheophyta</taxon>
        <taxon>Spermatophyta</taxon>
        <taxon>Magnoliopsida</taxon>
        <taxon>Liliopsida</taxon>
        <taxon>Poales</taxon>
        <taxon>Poaceae</taxon>
        <taxon>PACMAD clade</taxon>
        <taxon>Panicoideae</taxon>
        <taxon>Panicodae</taxon>
        <taxon>Paniceae</taxon>
        <taxon>Panicinae</taxon>
        <taxon>Panicum</taxon>
        <taxon>Panicum sect. Hiantes</taxon>
    </lineage>
</organism>
<comment type="caution">
    <text evidence="1">The sequence shown here is derived from an EMBL/GenBank/DDBJ whole genome shotgun (WGS) entry which is preliminary data.</text>
</comment>
<evidence type="ECO:0000313" key="2">
    <source>
        <dbReference type="Proteomes" id="UP000823388"/>
    </source>
</evidence>
<dbReference type="PANTHER" id="PTHR33165:SF82">
    <property type="entry name" value="OS11G0231400 PROTEIN"/>
    <property type="match status" value="1"/>
</dbReference>
<dbReference type="Proteomes" id="UP000823388">
    <property type="component" value="Chromosome 2N"/>
</dbReference>
<protein>
    <recommendedName>
        <fullName evidence="3">DUF295 domain-containing protein</fullName>
    </recommendedName>
</protein>
<keyword evidence="2" id="KW-1185">Reference proteome</keyword>
<gene>
    <name evidence="1" type="ORF">PVAP13_2NG558406</name>
</gene>
<dbReference type="EMBL" id="CM029040">
    <property type="protein sequence ID" value="KAG2637964.1"/>
    <property type="molecule type" value="Genomic_DNA"/>
</dbReference>
<accession>A0A8T0VXQ0</accession>
<sequence>MAACSSTRRRRTTADATASARDSSLWASLHEDLVSQIAWRVLAGDLRDYIYIRFRAVCPNWRSSTACPRGRGIVDRRFHPRRWMLLPEGHGLPPGHGKLCGFVRFFNLSTGAFVRVHLPLFRETGTTASSTLSTETLLRYVSPMLLGNKWPYIRSIRAASLNVSVDEASLLPLGEQQWKVSSWYLNEIFSELSFQGKVYVVCDIGKSTGEKILQIDPPELEGTEPWVPPAKLIAKCPVNKPGQISFYYLVECNSEVLVVAISSGIDRKISVYRLADIMLGHWEGLNVCVSSKAFPILVGDTIVFYYREGRYFAQYHLSRGTLLPALDGSIIANAVSSPRSIIYDINTCCYREIWPGQIKFWGQTAKWRVKEKWRIGA</sequence>
<evidence type="ECO:0000313" key="1">
    <source>
        <dbReference type="EMBL" id="KAG2637964.1"/>
    </source>
</evidence>
<dbReference type="PANTHER" id="PTHR33165">
    <property type="entry name" value="F-BOX DOMAIN CONTAINING PROTEIN-LIKE-RELATED"/>
    <property type="match status" value="1"/>
</dbReference>
<reference evidence="1" key="1">
    <citation type="submission" date="2020-05" db="EMBL/GenBank/DDBJ databases">
        <title>WGS assembly of Panicum virgatum.</title>
        <authorList>
            <person name="Lovell J.T."/>
            <person name="Jenkins J."/>
            <person name="Shu S."/>
            <person name="Juenger T.E."/>
            <person name="Schmutz J."/>
        </authorList>
    </citation>
    <scope>NUCLEOTIDE SEQUENCE</scope>
    <source>
        <strain evidence="1">AP13</strain>
    </source>
</reference>